<dbReference type="EMBL" id="BPLR01003935">
    <property type="protein sequence ID" value="GIX90373.1"/>
    <property type="molecule type" value="Genomic_DNA"/>
</dbReference>
<dbReference type="AlphaFoldDB" id="A0AAV4P032"/>
<name>A0AAV4P032_CAEEX</name>
<sequence length="86" mass="9755">MDASILWQLLITYSPCKRNPFGGCLTVKGSKCLSRWRASPRDASTPRMMSRWWKRVTCSLFTIINSSPSSLFEMPQINGRIIAMNG</sequence>
<comment type="caution">
    <text evidence="1">The sequence shown here is derived from an EMBL/GenBank/DDBJ whole genome shotgun (WGS) entry which is preliminary data.</text>
</comment>
<evidence type="ECO:0000313" key="1">
    <source>
        <dbReference type="EMBL" id="GIX90373.1"/>
    </source>
</evidence>
<gene>
    <name evidence="1" type="ORF">CEXT_699531</name>
</gene>
<protein>
    <submittedName>
        <fullName evidence="1">Uncharacterized protein</fullName>
    </submittedName>
</protein>
<accession>A0AAV4P032</accession>
<evidence type="ECO:0000313" key="2">
    <source>
        <dbReference type="Proteomes" id="UP001054945"/>
    </source>
</evidence>
<proteinExistence type="predicted"/>
<organism evidence="1 2">
    <name type="scientific">Caerostris extrusa</name>
    <name type="common">Bark spider</name>
    <name type="synonym">Caerostris bankana</name>
    <dbReference type="NCBI Taxonomy" id="172846"/>
    <lineage>
        <taxon>Eukaryota</taxon>
        <taxon>Metazoa</taxon>
        <taxon>Ecdysozoa</taxon>
        <taxon>Arthropoda</taxon>
        <taxon>Chelicerata</taxon>
        <taxon>Arachnida</taxon>
        <taxon>Araneae</taxon>
        <taxon>Araneomorphae</taxon>
        <taxon>Entelegynae</taxon>
        <taxon>Araneoidea</taxon>
        <taxon>Araneidae</taxon>
        <taxon>Caerostris</taxon>
    </lineage>
</organism>
<reference evidence="1 2" key="1">
    <citation type="submission" date="2021-06" db="EMBL/GenBank/DDBJ databases">
        <title>Caerostris extrusa draft genome.</title>
        <authorList>
            <person name="Kono N."/>
            <person name="Arakawa K."/>
        </authorList>
    </citation>
    <scope>NUCLEOTIDE SEQUENCE [LARGE SCALE GENOMIC DNA]</scope>
</reference>
<keyword evidence="2" id="KW-1185">Reference proteome</keyword>
<dbReference type="Proteomes" id="UP001054945">
    <property type="component" value="Unassembled WGS sequence"/>
</dbReference>